<evidence type="ECO:0000313" key="3">
    <source>
        <dbReference type="Proteomes" id="UP000192980"/>
    </source>
</evidence>
<dbReference type="GO" id="GO:0006506">
    <property type="term" value="P:GPI anchor biosynthetic process"/>
    <property type="evidence" value="ECO:0007669"/>
    <property type="project" value="TreeGrafter"/>
</dbReference>
<sequence length="307" mass="35529">MNIMEKVKHLYKTGSWRTWTLLACFSLVLWTACSKKDVELPDDGGEKEPEELTLPDTLKIMSYNILEGMKNDKANNYNKFVEWVRSYNPDVLALQEVNGFNQKALEKLALRYGHKYVITNLKSTDNYPVALTSKYPIDARRRVTLHVSHGAIFARLKDTDLNIVVTHFWPQAYWYKVGDNLGNDYRLQEANVILDSTIRKFPNEQDWVFMGDFNSISRKDYDPTVTGNSYAALDEIEKAGYMDAIHHLHGYKSNGTAVYDFQYPGRRIDFIFGTPSVLKRVTKAMPIYDDFTKVYSDHPPMLFHLIL</sequence>
<dbReference type="EMBL" id="FXAU01000001">
    <property type="protein sequence ID" value="SMG09996.1"/>
    <property type="molecule type" value="Genomic_DNA"/>
</dbReference>
<dbReference type="PROSITE" id="PS51257">
    <property type="entry name" value="PROKAR_LIPOPROTEIN"/>
    <property type="match status" value="1"/>
</dbReference>
<dbReference type="Proteomes" id="UP000192980">
    <property type="component" value="Unassembled WGS sequence"/>
</dbReference>
<dbReference type="GO" id="GO:0016020">
    <property type="term" value="C:membrane"/>
    <property type="evidence" value="ECO:0007669"/>
    <property type="project" value="GOC"/>
</dbReference>
<dbReference type="SUPFAM" id="SSF56219">
    <property type="entry name" value="DNase I-like"/>
    <property type="match status" value="1"/>
</dbReference>
<dbReference type="InterPro" id="IPR036691">
    <property type="entry name" value="Endo/exonu/phosph_ase_sf"/>
</dbReference>
<dbReference type="OrthoDB" id="9778989at2"/>
<accession>A0A1X7I6R4</accession>
<dbReference type="PANTHER" id="PTHR14859">
    <property type="entry name" value="CALCOFLUOR WHITE HYPERSENSITIVE PROTEIN PRECURSOR"/>
    <property type="match status" value="1"/>
</dbReference>
<dbReference type="STRING" id="561061.SAMN05660862_0503"/>
<proteinExistence type="predicted"/>
<dbReference type="Gene3D" id="3.60.10.10">
    <property type="entry name" value="Endonuclease/exonuclease/phosphatase"/>
    <property type="match status" value="1"/>
</dbReference>
<dbReference type="GO" id="GO:0003824">
    <property type="term" value="F:catalytic activity"/>
    <property type="evidence" value="ECO:0007669"/>
    <property type="project" value="InterPro"/>
</dbReference>
<dbReference type="RefSeq" id="WP_085471376.1">
    <property type="nucleotide sequence ID" value="NZ_FXAU01000001.1"/>
</dbReference>
<keyword evidence="3" id="KW-1185">Reference proteome</keyword>
<dbReference type="Pfam" id="PF03372">
    <property type="entry name" value="Exo_endo_phos"/>
    <property type="match status" value="1"/>
</dbReference>
<dbReference type="InterPro" id="IPR005135">
    <property type="entry name" value="Endo/exonuclease/phosphatase"/>
</dbReference>
<protein>
    <submittedName>
        <fullName evidence="2">Exodeoxyribonuclease-3</fullName>
    </submittedName>
</protein>
<dbReference type="PANTHER" id="PTHR14859:SF1">
    <property type="entry name" value="PGAP2-INTERACTING PROTEIN"/>
    <property type="match status" value="1"/>
</dbReference>
<gene>
    <name evidence="2" type="ORF">SAMN05660862_0503</name>
</gene>
<dbReference type="AlphaFoldDB" id="A0A1X7I6R4"/>
<evidence type="ECO:0000259" key="1">
    <source>
        <dbReference type="Pfam" id="PF03372"/>
    </source>
</evidence>
<name>A0A1X7I6R4_9SPHI</name>
<dbReference type="InterPro" id="IPR051916">
    <property type="entry name" value="GPI-anchor_lipid_remodeler"/>
</dbReference>
<feature type="domain" description="Endonuclease/exonuclease/phosphatase" evidence="1">
    <location>
        <begin position="61"/>
        <end position="298"/>
    </location>
</feature>
<reference evidence="2 3" key="1">
    <citation type="submission" date="2017-04" db="EMBL/GenBank/DDBJ databases">
        <authorList>
            <person name="Afonso C.L."/>
            <person name="Miller P.J."/>
            <person name="Scott M.A."/>
            <person name="Spackman E."/>
            <person name="Goraichik I."/>
            <person name="Dimitrov K.M."/>
            <person name="Suarez D.L."/>
            <person name="Swayne D.E."/>
        </authorList>
    </citation>
    <scope>NUCLEOTIDE SEQUENCE [LARGE SCALE GENOMIC DNA]</scope>
    <source>
        <strain evidence="2 3">DSM 22418</strain>
    </source>
</reference>
<evidence type="ECO:0000313" key="2">
    <source>
        <dbReference type="EMBL" id="SMG09996.1"/>
    </source>
</evidence>
<organism evidence="2 3">
    <name type="scientific">Sphingobacterium psychroaquaticum</name>
    <dbReference type="NCBI Taxonomy" id="561061"/>
    <lineage>
        <taxon>Bacteria</taxon>
        <taxon>Pseudomonadati</taxon>
        <taxon>Bacteroidota</taxon>
        <taxon>Sphingobacteriia</taxon>
        <taxon>Sphingobacteriales</taxon>
        <taxon>Sphingobacteriaceae</taxon>
        <taxon>Sphingobacterium</taxon>
    </lineage>
</organism>